<feature type="transmembrane region" description="Helical" evidence="5">
    <location>
        <begin position="25"/>
        <end position="47"/>
    </location>
</feature>
<evidence type="ECO:0000256" key="4">
    <source>
        <dbReference type="ARBA" id="ARBA00023136"/>
    </source>
</evidence>
<dbReference type="GO" id="GO:0016020">
    <property type="term" value="C:membrane"/>
    <property type="evidence" value="ECO:0007669"/>
    <property type="project" value="UniProtKB-SubCell"/>
</dbReference>
<keyword evidence="8" id="KW-1185">Reference proteome</keyword>
<dbReference type="AlphaFoldDB" id="A0A7J7KGT5"/>
<sequence length="88" mass="9557">MLGFLIGCIFLADLSDRYGRSKLLLVSNICMVVIGVIASFSVNFWMLAIMRLLLGIFTAGARNAGFVYVCEIIKERSAAGMLHGVPTV</sequence>
<gene>
    <name evidence="7" type="ORF">EB796_003899</name>
</gene>
<feature type="domain" description="Major facilitator superfamily (MFS) profile" evidence="6">
    <location>
        <begin position="1"/>
        <end position="88"/>
    </location>
</feature>
<evidence type="ECO:0000259" key="6">
    <source>
        <dbReference type="PROSITE" id="PS50850"/>
    </source>
</evidence>
<evidence type="ECO:0000256" key="1">
    <source>
        <dbReference type="ARBA" id="ARBA00004141"/>
    </source>
</evidence>
<dbReference type="InterPro" id="IPR005828">
    <property type="entry name" value="MFS_sugar_transport-like"/>
</dbReference>
<evidence type="ECO:0000256" key="2">
    <source>
        <dbReference type="ARBA" id="ARBA00022692"/>
    </source>
</evidence>
<dbReference type="InterPro" id="IPR020846">
    <property type="entry name" value="MFS_dom"/>
</dbReference>
<protein>
    <submittedName>
        <fullName evidence="7">SLC22A16</fullName>
    </submittedName>
</protein>
<dbReference type="Gene3D" id="1.20.1250.20">
    <property type="entry name" value="MFS general substrate transporter like domains"/>
    <property type="match status" value="1"/>
</dbReference>
<organism evidence="7 8">
    <name type="scientific">Bugula neritina</name>
    <name type="common">Brown bryozoan</name>
    <name type="synonym">Sertularia neritina</name>
    <dbReference type="NCBI Taxonomy" id="10212"/>
    <lineage>
        <taxon>Eukaryota</taxon>
        <taxon>Metazoa</taxon>
        <taxon>Spiralia</taxon>
        <taxon>Lophotrochozoa</taxon>
        <taxon>Bryozoa</taxon>
        <taxon>Gymnolaemata</taxon>
        <taxon>Cheilostomatida</taxon>
        <taxon>Flustrina</taxon>
        <taxon>Buguloidea</taxon>
        <taxon>Bugulidae</taxon>
        <taxon>Bugula</taxon>
    </lineage>
</organism>
<dbReference type="Pfam" id="PF00083">
    <property type="entry name" value="Sugar_tr"/>
    <property type="match status" value="1"/>
</dbReference>
<dbReference type="PROSITE" id="PS50850">
    <property type="entry name" value="MFS"/>
    <property type="match status" value="1"/>
</dbReference>
<proteinExistence type="predicted"/>
<comment type="caution">
    <text evidence="7">The sequence shown here is derived from an EMBL/GenBank/DDBJ whole genome shotgun (WGS) entry which is preliminary data.</text>
</comment>
<keyword evidence="4 5" id="KW-0472">Membrane</keyword>
<accession>A0A7J7KGT5</accession>
<dbReference type="OrthoDB" id="10021984at2759"/>
<keyword evidence="2 5" id="KW-0812">Transmembrane</keyword>
<dbReference type="GO" id="GO:0022857">
    <property type="term" value="F:transmembrane transporter activity"/>
    <property type="evidence" value="ECO:0007669"/>
    <property type="project" value="InterPro"/>
</dbReference>
<dbReference type="InterPro" id="IPR036259">
    <property type="entry name" value="MFS_trans_sf"/>
</dbReference>
<reference evidence="7" key="1">
    <citation type="submission" date="2020-06" db="EMBL/GenBank/DDBJ databases">
        <title>Draft genome of Bugula neritina, a colonial animal packing powerful symbionts and potential medicines.</title>
        <authorList>
            <person name="Rayko M."/>
        </authorList>
    </citation>
    <scope>NUCLEOTIDE SEQUENCE [LARGE SCALE GENOMIC DNA]</scope>
    <source>
        <strain evidence="7">Kwan_BN1</strain>
    </source>
</reference>
<comment type="subcellular location">
    <subcellularLocation>
        <location evidence="1">Membrane</location>
        <topology evidence="1">Multi-pass membrane protein</topology>
    </subcellularLocation>
</comment>
<dbReference type="Proteomes" id="UP000593567">
    <property type="component" value="Unassembled WGS sequence"/>
</dbReference>
<evidence type="ECO:0000313" key="8">
    <source>
        <dbReference type="Proteomes" id="UP000593567"/>
    </source>
</evidence>
<keyword evidence="3 5" id="KW-1133">Transmembrane helix</keyword>
<dbReference type="PANTHER" id="PTHR24064">
    <property type="entry name" value="SOLUTE CARRIER FAMILY 22 MEMBER"/>
    <property type="match status" value="1"/>
</dbReference>
<dbReference type="EMBL" id="VXIV02000516">
    <property type="protein sequence ID" value="KAF6037799.1"/>
    <property type="molecule type" value="Genomic_DNA"/>
</dbReference>
<name>A0A7J7KGT5_BUGNE</name>
<evidence type="ECO:0000256" key="5">
    <source>
        <dbReference type="SAM" id="Phobius"/>
    </source>
</evidence>
<evidence type="ECO:0000313" key="7">
    <source>
        <dbReference type="EMBL" id="KAF6037799.1"/>
    </source>
</evidence>
<dbReference type="SUPFAM" id="SSF103473">
    <property type="entry name" value="MFS general substrate transporter"/>
    <property type="match status" value="1"/>
</dbReference>
<evidence type="ECO:0000256" key="3">
    <source>
        <dbReference type="ARBA" id="ARBA00022989"/>
    </source>
</evidence>